<sequence>MNSEIIAHQETVIGNAVLYIELLKQEATLVLDQYWNVWKARNKLISDTTYANGGKFNPGRFAPVIRKVGSSQKVTISWKDFSPRFKNRIEHYGVLVKPKLGGYSVSCFPKALDWELEMIQETEKKIIPIRELLHEYHERRLADIKRLEKLKRLL</sequence>
<accession>A0A285B8Q8</accession>
<evidence type="ECO:0008006" key="3">
    <source>
        <dbReference type="Google" id="ProtNLM"/>
    </source>
</evidence>
<gene>
    <name evidence="1" type="ORF">KOSB73_320066</name>
</gene>
<dbReference type="EMBL" id="FZTC01000026">
    <property type="protein sequence ID" value="SNU37228.1"/>
    <property type="molecule type" value="Genomic_DNA"/>
</dbReference>
<dbReference type="RefSeq" id="WP_009653245.1">
    <property type="nucleotide sequence ID" value="NZ_CABGWT010000017.1"/>
</dbReference>
<proteinExistence type="predicted"/>
<organism evidence="1 2">
    <name type="scientific">Klebsiella grimontii</name>
    <dbReference type="NCBI Taxonomy" id="2058152"/>
    <lineage>
        <taxon>Bacteria</taxon>
        <taxon>Pseudomonadati</taxon>
        <taxon>Pseudomonadota</taxon>
        <taxon>Gammaproteobacteria</taxon>
        <taxon>Enterobacterales</taxon>
        <taxon>Enterobacteriaceae</taxon>
        <taxon>Klebsiella/Raoultella group</taxon>
        <taxon>Klebsiella</taxon>
    </lineage>
</organism>
<name>A0A285B8Q8_9ENTR</name>
<dbReference type="Proteomes" id="UP000220639">
    <property type="component" value="Unassembled WGS sequence"/>
</dbReference>
<evidence type="ECO:0000313" key="1">
    <source>
        <dbReference type="EMBL" id="SNU37228.1"/>
    </source>
</evidence>
<evidence type="ECO:0000313" key="2">
    <source>
        <dbReference type="Proteomes" id="UP000220639"/>
    </source>
</evidence>
<dbReference type="Pfam" id="PF19456">
    <property type="entry name" value="MobI"/>
    <property type="match status" value="1"/>
</dbReference>
<protein>
    <recommendedName>
        <fullName evidence="3">Plasmid transfer protein</fullName>
    </recommendedName>
</protein>
<dbReference type="InterPro" id="IPR045809">
    <property type="entry name" value="MobI"/>
</dbReference>
<reference evidence="2" key="1">
    <citation type="submission" date="2017-08" db="EMBL/GenBank/DDBJ databases">
        <authorList>
            <person name="Brisse S."/>
        </authorList>
    </citation>
    <scope>NUCLEOTIDE SEQUENCE [LARGE SCALE GENOMIC DNA]</scope>
    <source>
        <strain evidence="2">06D021</strain>
    </source>
</reference>
<dbReference type="AlphaFoldDB" id="A0A285B8Q8"/>